<dbReference type="GO" id="GO:0005245">
    <property type="term" value="F:voltage-gated calcium channel activity"/>
    <property type="evidence" value="ECO:0007669"/>
    <property type="project" value="TreeGrafter"/>
</dbReference>
<reference evidence="4 5" key="1">
    <citation type="journal article" date="2017" name="Curr. Biol.">
        <title>The Evolution of Venom by Co-option of Single-Copy Genes.</title>
        <authorList>
            <person name="Martinson E.O."/>
            <person name="Mrinalini"/>
            <person name="Kelkar Y.D."/>
            <person name="Chang C.H."/>
            <person name="Werren J.H."/>
        </authorList>
    </citation>
    <scope>NUCLEOTIDE SEQUENCE [LARGE SCALE GENOMIC DNA]</scope>
    <source>
        <strain evidence="4 5">Alberta</strain>
        <tissue evidence="4">Whole body</tissue>
    </source>
</reference>
<comment type="caution">
    <text evidence="4">The sequence shown here is derived from an EMBL/GenBank/DDBJ whole genome shotgun (WGS) entry which is preliminary data.</text>
</comment>
<evidence type="ECO:0000256" key="1">
    <source>
        <dbReference type="SAM" id="MobiDB-lite"/>
    </source>
</evidence>
<feature type="signal peptide" evidence="3">
    <location>
        <begin position="1"/>
        <end position="20"/>
    </location>
</feature>
<keyword evidence="2" id="KW-0472">Membrane</keyword>
<sequence>MTSYLVLCVAVLAIMSDCTAVMDEKLSNTVPKCQFGKSPRRQIDVMPLNGVCLRDMVVHLSKNLHKLTDDELGVTKFQGMLDKLEFVDSITTLNSRLNDLSKGFNDKLKRYTDLLRDSNSIIQPILLKQGQDIYSTSQRSDNSNRAADICSKITDALAMNLRNKDWKSLHILPVSQPGTMCGPPSLAHNIGPLLLSQCNRSKNVMLLLEQSSEFMSEEDVTLAQITAKTIVHMLTESDRVSVVGLAAGGSALCPEQGLSHVTDVHKIRLDRHVDSLVRSTVNQSFTLDLRPLVKEATGDLVLIHLTNNMKDLSNVKGIAEGLKRDNLTVHLRTILILSNQQPRVNVKEFSANGTVITLPTQHVLGYEIARLFAGLKCNKEDVKPYYLSEPYFEPYSKAMMLSVGQITNTALLSFDVKLRDFVEDITYFEVGAHQVRALLVDKRGTLWMHKNFPRMETIVEQPLKVYLHDLENLDEKTMIRTGMADQPEGMVEVKSQLGIKKQLHWRHLTYPDLIVCLVVSRLDEDATRQPLVRSPPTLPSGILHHRLDLALGANVRRDSLCTYNSNRIATLDAGVVYLSPWCFKSPAEQAKQLAAAPAVTVQSYMAYIKDLTRLLTNPGMQESVKADVAVLAQILEHFKERHSQSPLHKFIVQRYVTSVNSGVLELYPGLVLDSDLDPKRRVWYVKALEQPGRLVLSPPYLDAGGSGFVVSLSQVVHEGRSVGLHTSTDPVVAVMAMDVTMGYLSRMLNEMFPLCAETNVKCFLMDDKGYLVFHPSLLQAASKVENQHLTNKELLVANDILNHEFFVNKKMCASHMDGTTQRYYQFNISLDEVLTNIVHGEHCVKYQLAVVPGTNVFLGVVNITCSSISAFCPCSTMDRSCLNCKRMEQTDCECPCECSLYSSECQLREDSASAEMEPCPAPQEQGSSLTSPWIQTVNALKSCQPFSCKAFATKAECLGLVGCQWCEIDSDAETQLQEPFCSDVAVCFKGIFGSPIPYGDGAYNSQSPEEIMSREWPSVGPVAGGILAFVLVLGVALFCYRLRSVHTSLEHQCLHNHNSPDTLRMTHLDCDLEPTDLEREPKPSMDSALLRDVIAPISPYRVSTNYRRPPGGDSDHGYSTMTPHDDSEQQNFSEPLLVLAGNSKDICGVVPSTSTATLDSPATSTSTTGTIVAPPSPTTNLGSPHRVIAAVDVHRDMDTNYC</sequence>
<accession>A0A232F339</accession>
<keyword evidence="5" id="KW-1185">Reference proteome</keyword>
<protein>
    <recommendedName>
        <fullName evidence="6">VWFA domain-containing protein</fullName>
    </recommendedName>
</protein>
<dbReference type="GO" id="GO:0005891">
    <property type="term" value="C:voltage-gated calcium channel complex"/>
    <property type="evidence" value="ECO:0007669"/>
    <property type="project" value="TreeGrafter"/>
</dbReference>
<evidence type="ECO:0008006" key="6">
    <source>
        <dbReference type="Google" id="ProtNLM"/>
    </source>
</evidence>
<dbReference type="EMBL" id="NNAY01001174">
    <property type="protein sequence ID" value="OXU24873.1"/>
    <property type="molecule type" value="Genomic_DNA"/>
</dbReference>
<dbReference type="Proteomes" id="UP000215335">
    <property type="component" value="Unassembled WGS sequence"/>
</dbReference>
<gene>
    <name evidence="4" type="ORF">TSAR_011917</name>
</gene>
<name>A0A232F339_9HYME</name>
<organism evidence="4 5">
    <name type="scientific">Trichomalopsis sarcophagae</name>
    <dbReference type="NCBI Taxonomy" id="543379"/>
    <lineage>
        <taxon>Eukaryota</taxon>
        <taxon>Metazoa</taxon>
        <taxon>Ecdysozoa</taxon>
        <taxon>Arthropoda</taxon>
        <taxon>Hexapoda</taxon>
        <taxon>Insecta</taxon>
        <taxon>Pterygota</taxon>
        <taxon>Neoptera</taxon>
        <taxon>Endopterygota</taxon>
        <taxon>Hymenoptera</taxon>
        <taxon>Apocrita</taxon>
        <taxon>Proctotrupomorpha</taxon>
        <taxon>Chalcidoidea</taxon>
        <taxon>Pteromalidae</taxon>
        <taxon>Pteromalinae</taxon>
        <taxon>Trichomalopsis</taxon>
    </lineage>
</organism>
<dbReference type="OrthoDB" id="2150145at2759"/>
<keyword evidence="2" id="KW-1133">Transmembrane helix</keyword>
<dbReference type="STRING" id="543379.A0A232F339"/>
<feature type="region of interest" description="Disordered" evidence="1">
    <location>
        <begin position="1154"/>
        <end position="1183"/>
    </location>
</feature>
<dbReference type="Gene3D" id="3.30.450.20">
    <property type="entry name" value="PAS domain"/>
    <property type="match status" value="2"/>
</dbReference>
<keyword evidence="2" id="KW-0812">Transmembrane</keyword>
<feature type="chain" id="PRO_5011968992" description="VWFA domain-containing protein" evidence="3">
    <location>
        <begin position="21"/>
        <end position="1202"/>
    </location>
</feature>
<dbReference type="PANTHER" id="PTHR10166:SF66">
    <property type="entry name" value="VWFA AND CACHE DOMAIN-CONTAINING PROTEIN CG16868"/>
    <property type="match status" value="1"/>
</dbReference>
<keyword evidence="3" id="KW-0732">Signal</keyword>
<evidence type="ECO:0000256" key="2">
    <source>
        <dbReference type="SAM" id="Phobius"/>
    </source>
</evidence>
<dbReference type="AlphaFoldDB" id="A0A232F339"/>
<dbReference type="PANTHER" id="PTHR10166">
    <property type="entry name" value="VOLTAGE-DEPENDENT CALCIUM CHANNEL SUBUNIT ALPHA-2/DELTA-RELATED"/>
    <property type="match status" value="1"/>
</dbReference>
<feature type="transmembrane region" description="Helical" evidence="2">
    <location>
        <begin position="1019"/>
        <end position="1040"/>
    </location>
</feature>
<feature type="compositionally biased region" description="Polar residues" evidence="1">
    <location>
        <begin position="1154"/>
        <end position="1170"/>
    </location>
</feature>
<evidence type="ECO:0000313" key="4">
    <source>
        <dbReference type="EMBL" id="OXU24873.1"/>
    </source>
</evidence>
<proteinExistence type="predicted"/>
<evidence type="ECO:0000313" key="5">
    <source>
        <dbReference type="Proteomes" id="UP000215335"/>
    </source>
</evidence>
<evidence type="ECO:0000256" key="3">
    <source>
        <dbReference type="SAM" id="SignalP"/>
    </source>
</evidence>
<feature type="region of interest" description="Disordered" evidence="1">
    <location>
        <begin position="1102"/>
        <end position="1129"/>
    </location>
</feature>
<dbReference type="InterPro" id="IPR051173">
    <property type="entry name" value="Ca_channel_alpha-2/delta"/>
</dbReference>